<sequence length="315" mass="33868">MAIFVISVSSDLWKESVLTSTRRVILFDTIPTTIPDTTPSMTLPFTHIDTALTPTSPDYIPASSDFSPASDMESDPFEDPSSDHIPPLPVISPFLSSTDDYLNSDTPDTPPSPNHATPFTEMTLSTQSIAVASGALRRRVMILAPGKPIPHGRPYRYHPNGLIHMMNVRKRVGPFPTHRLATSSDPSLDNLPDSSFDHSLLAPSSGMRPSHHLCSLIPAASVPLSLPILGALTSARADLLPSPKRIRSSGFTTYLEASSVESSEPSRSRGTDLGMDDNVERGDGIDIDLEIQADINECVAYADALSARGIGARVV</sequence>
<evidence type="ECO:0000256" key="1">
    <source>
        <dbReference type="SAM" id="MobiDB-lite"/>
    </source>
</evidence>
<dbReference type="AlphaFoldDB" id="A0A699L8N3"/>
<feature type="region of interest" description="Disordered" evidence="1">
    <location>
        <begin position="257"/>
        <end position="279"/>
    </location>
</feature>
<comment type="caution">
    <text evidence="2">The sequence shown here is derived from an EMBL/GenBank/DDBJ whole genome shotgun (WGS) entry which is preliminary data.</text>
</comment>
<accession>A0A699L8N3</accession>
<feature type="compositionally biased region" description="Polar residues" evidence="1">
    <location>
        <begin position="94"/>
        <end position="107"/>
    </location>
</feature>
<protein>
    <submittedName>
        <fullName evidence="2">Uncharacterized protein</fullName>
    </submittedName>
</protein>
<name>A0A699L8N3_TANCI</name>
<feature type="region of interest" description="Disordered" evidence="1">
    <location>
        <begin position="59"/>
        <end position="122"/>
    </location>
</feature>
<gene>
    <name evidence="2" type="ORF">Tci_702827</name>
</gene>
<organism evidence="2">
    <name type="scientific">Tanacetum cinerariifolium</name>
    <name type="common">Dalmatian daisy</name>
    <name type="synonym">Chrysanthemum cinerariifolium</name>
    <dbReference type="NCBI Taxonomy" id="118510"/>
    <lineage>
        <taxon>Eukaryota</taxon>
        <taxon>Viridiplantae</taxon>
        <taxon>Streptophyta</taxon>
        <taxon>Embryophyta</taxon>
        <taxon>Tracheophyta</taxon>
        <taxon>Spermatophyta</taxon>
        <taxon>Magnoliopsida</taxon>
        <taxon>eudicotyledons</taxon>
        <taxon>Gunneridae</taxon>
        <taxon>Pentapetalae</taxon>
        <taxon>asterids</taxon>
        <taxon>campanulids</taxon>
        <taxon>Asterales</taxon>
        <taxon>Asteraceae</taxon>
        <taxon>Asteroideae</taxon>
        <taxon>Anthemideae</taxon>
        <taxon>Anthemidinae</taxon>
        <taxon>Tanacetum</taxon>
    </lineage>
</organism>
<proteinExistence type="predicted"/>
<reference evidence="2" key="1">
    <citation type="journal article" date="2019" name="Sci. Rep.">
        <title>Draft genome of Tanacetum cinerariifolium, the natural source of mosquito coil.</title>
        <authorList>
            <person name="Yamashiro T."/>
            <person name="Shiraishi A."/>
            <person name="Satake H."/>
            <person name="Nakayama K."/>
        </authorList>
    </citation>
    <scope>NUCLEOTIDE SEQUENCE</scope>
</reference>
<feature type="non-terminal residue" evidence="2">
    <location>
        <position position="315"/>
    </location>
</feature>
<dbReference type="EMBL" id="BKCJ010598534">
    <property type="protein sequence ID" value="GFB30856.1"/>
    <property type="molecule type" value="Genomic_DNA"/>
</dbReference>
<evidence type="ECO:0000313" key="2">
    <source>
        <dbReference type="EMBL" id="GFB30856.1"/>
    </source>
</evidence>